<evidence type="ECO:0000313" key="4">
    <source>
        <dbReference type="Proteomes" id="UP001054892"/>
    </source>
</evidence>
<dbReference type="Proteomes" id="UP001054892">
    <property type="component" value="Unassembled WGS sequence"/>
</dbReference>
<evidence type="ECO:0000313" key="1">
    <source>
        <dbReference type="EMBL" id="BCG21934.1"/>
    </source>
</evidence>
<dbReference type="EMBL" id="BQKM01000004">
    <property type="protein sequence ID" value="GJN52728.1"/>
    <property type="molecule type" value="Genomic_DNA"/>
</dbReference>
<dbReference type="Gene3D" id="3.40.50.1820">
    <property type="entry name" value="alpha/beta hydrolase"/>
    <property type="match status" value="1"/>
</dbReference>
<dbReference type="InterPro" id="IPR010297">
    <property type="entry name" value="DUF900_hydrolase"/>
</dbReference>
<accession>A0A6J4DYT7</accession>
<dbReference type="AlphaFoldDB" id="A0A6J4DYT7"/>
<keyword evidence="4" id="KW-1185">Reference proteome</keyword>
<evidence type="ECO:0000313" key="2">
    <source>
        <dbReference type="EMBL" id="GJN52728.1"/>
    </source>
</evidence>
<protein>
    <recommendedName>
        <fullName evidence="5">Alpha/beta hydrolase</fullName>
    </recommendedName>
</protein>
<sequence>MIIISSRKDFSNPDQLSETGHLIREVDLANDTVTAVLDFKDLLHLVKGKRLLLLVHGYNNEQYEVFDSYQVIEQQAMVHLANAYDMVLGYSWPGGDQKLDWWQAKKRANAVARMFRFLLDSLAGDAGAVDVMSHSLGARVTLKALKGSPGRIVRNYFCTAPAVDNECFESDEEFADAIPSCERVYIFHSSRDEVLRFAYASSERDLALGLYGPEDKTYIEVATRTVFVANCKKVVSNHGGYKRAAAVYDYIQASFAGGLQRFVTL</sequence>
<dbReference type="RefSeq" id="WP_173174854.1">
    <property type="nucleotide sequence ID" value="NZ_AP023189.1"/>
</dbReference>
<dbReference type="InterPro" id="IPR029058">
    <property type="entry name" value="AB_hydrolase_fold"/>
</dbReference>
<dbReference type="EMBL" id="AP023189">
    <property type="protein sequence ID" value="BCG21934.1"/>
    <property type="molecule type" value="Genomic_DNA"/>
</dbReference>
<dbReference type="Pfam" id="PF05990">
    <property type="entry name" value="DUF900"/>
    <property type="match status" value="1"/>
</dbReference>
<evidence type="ECO:0008006" key="5">
    <source>
        <dbReference type="Google" id="ProtNLM"/>
    </source>
</evidence>
<reference evidence="1 3" key="1">
    <citation type="submission" date="2020-05" db="EMBL/GenBank/DDBJ databases">
        <title>Characterization of novel class B3 metallo-beta-lactamase from novel Pseudomonas species.</title>
        <authorList>
            <person name="Yamada K."/>
            <person name="Aoki K."/>
            <person name="Ishii Y."/>
        </authorList>
    </citation>
    <scope>NUCLEOTIDE SEQUENCE [LARGE SCALE GENOMIC DNA]</scope>
    <source>
        <strain evidence="1 3">TUM18999</strain>
        <strain evidence="2 4">TUM20286</strain>
    </source>
</reference>
<dbReference type="Proteomes" id="UP000509383">
    <property type="component" value="Chromosome"/>
</dbReference>
<dbReference type="SUPFAM" id="SSF53474">
    <property type="entry name" value="alpha/beta-Hydrolases"/>
    <property type="match status" value="1"/>
</dbReference>
<gene>
    <name evidence="1" type="ORF">TUM18999_01250</name>
    <name evidence="2" type="ORF">TUM20286_24800</name>
</gene>
<organism evidence="1 3">
    <name type="scientific">Pseudomonas tohonis</name>
    <dbReference type="NCBI Taxonomy" id="2725477"/>
    <lineage>
        <taxon>Bacteria</taxon>
        <taxon>Pseudomonadati</taxon>
        <taxon>Pseudomonadota</taxon>
        <taxon>Gammaproteobacteria</taxon>
        <taxon>Pseudomonadales</taxon>
        <taxon>Pseudomonadaceae</taxon>
        <taxon>Pseudomonas</taxon>
    </lineage>
</organism>
<dbReference type="KEGG" id="ptw:TUM18999_01250"/>
<proteinExistence type="predicted"/>
<name>A0A6J4DYT7_9PSED</name>
<evidence type="ECO:0000313" key="3">
    <source>
        <dbReference type="Proteomes" id="UP000509383"/>
    </source>
</evidence>